<protein>
    <submittedName>
        <fullName evidence="1">Uncharacterized protein</fullName>
    </submittedName>
</protein>
<reference evidence="2" key="1">
    <citation type="submission" date="2016-03" db="EMBL/GenBank/DDBJ databases">
        <authorList>
            <person name="Sharma R."/>
            <person name="Simister A.R."/>
            <person name="Berg J.A."/>
            <person name="Jensen G.L."/>
            <person name="Keele B.R."/>
            <person name="Ward M.E.H."/>
            <person name="Breakwell D.P."/>
            <person name="Hope S."/>
            <person name="Grose J.H."/>
        </authorList>
    </citation>
    <scope>NUCLEOTIDE SEQUENCE [LARGE SCALE GENOMIC DNA]</scope>
</reference>
<accession>A0A173GDP8</accession>
<dbReference type="EMBL" id="KU886223">
    <property type="protein sequence ID" value="ANH51625.1"/>
    <property type="molecule type" value="Genomic_DNA"/>
</dbReference>
<organism evidence="1 2">
    <name type="scientific">Erwinia phage vB_EamM_Simmy50</name>
    <dbReference type="NCBI Taxonomy" id="1815988"/>
    <lineage>
        <taxon>Viruses</taxon>
        <taxon>Duplodnaviria</taxon>
        <taxon>Heunggongvirae</taxon>
        <taxon>Uroviricota</taxon>
        <taxon>Caudoviricetes</taxon>
        <taxon>Chimalliviridae</taxon>
        <taxon>Agricanvirus</taxon>
        <taxon>Agricanvirus simmy50</taxon>
    </lineage>
</organism>
<evidence type="ECO:0000313" key="1">
    <source>
        <dbReference type="EMBL" id="ANH51625.1"/>
    </source>
</evidence>
<gene>
    <name evidence="1" type="ORF">SIMMY50_163</name>
</gene>
<name>A0A173GDP8_9CAUD</name>
<evidence type="ECO:0000313" key="2">
    <source>
        <dbReference type="Proteomes" id="UP000222975"/>
    </source>
</evidence>
<dbReference type="Proteomes" id="UP000222975">
    <property type="component" value="Segment"/>
</dbReference>
<keyword evidence="2" id="KW-1185">Reference proteome</keyword>
<proteinExistence type="predicted"/>
<sequence length="356" mass="38824">MAGVDIGQSIQNSIKAAGSVTTNAVNKVQSTFVGGVKEDLALIDAKAKSAVQTLNSFKDTQIGAIDGFIKKVSGGALSISELSSIIDVRNGISIDYQRLYRRLGDAAGFPMDSIIGMTADLKMEVANLLDAYSSKNYTYLLNKAGVKIGVNDSSYQAAQLIAGVISKMSKSDSDFNTMVDEAAQLALLNVMVRNAVQVGLWSGIDTLLGQYTDKAAGITNLATCAQISIRGGDVFTTKYIIDTVGIARVTALNTDFLTDMLRYFKFKSDVTADQYANYLATLTYCLQQAEADWAYMQFGTVRALRLKPFTNASTDAITLFQHTDEYRQHVMIARTYPPRDLMDLLKQNYPYMAVVQ</sequence>